<dbReference type="InterPro" id="IPR021256">
    <property type="entry name" value="DUF2808"/>
</dbReference>
<comment type="caution">
    <text evidence="2">The sequence shown here is derived from an EMBL/GenBank/DDBJ whole genome shotgun (WGS) entry which is preliminary data.</text>
</comment>
<evidence type="ECO:0000256" key="1">
    <source>
        <dbReference type="SAM" id="SignalP"/>
    </source>
</evidence>
<evidence type="ECO:0000313" key="3">
    <source>
        <dbReference type="Proteomes" id="UP001196661"/>
    </source>
</evidence>
<organism evidence="2 3">
    <name type="scientific">Leptothoe kymatousa TAU-MAC 1615</name>
    <dbReference type="NCBI Taxonomy" id="2364775"/>
    <lineage>
        <taxon>Bacteria</taxon>
        <taxon>Bacillati</taxon>
        <taxon>Cyanobacteriota</taxon>
        <taxon>Cyanophyceae</taxon>
        <taxon>Nodosilineales</taxon>
        <taxon>Cymatolegaceae</taxon>
        <taxon>Leptothoe</taxon>
        <taxon>Leptothoe kymatousa</taxon>
    </lineage>
</organism>
<keyword evidence="3" id="KW-1185">Reference proteome</keyword>
<dbReference type="Pfam" id="PF10989">
    <property type="entry name" value="DUF2808"/>
    <property type="match status" value="1"/>
</dbReference>
<evidence type="ECO:0000313" key="2">
    <source>
        <dbReference type="EMBL" id="MBT9312111.1"/>
    </source>
</evidence>
<reference evidence="2 3" key="1">
    <citation type="journal article" date="2021" name="Mar. Drugs">
        <title>Genome Reduction and Secondary Metabolism of the Marine Sponge-Associated Cyanobacterium Leptothoe.</title>
        <authorList>
            <person name="Konstantinou D."/>
            <person name="Popin R.V."/>
            <person name="Fewer D.P."/>
            <person name="Sivonen K."/>
            <person name="Gkelis S."/>
        </authorList>
    </citation>
    <scope>NUCLEOTIDE SEQUENCE [LARGE SCALE GENOMIC DNA]</scope>
    <source>
        <strain evidence="2 3">TAU-MAC 1615</strain>
    </source>
</reference>
<name>A0ABS5Y2S9_9CYAN</name>
<sequence>MMLKNFIRWGLAGLLLSSATLAGMNTPTMAQLNSYERDGLTIFGGANPDFRLSYQLLNNTPRNKRARWNMEVPGEQLSTATTALVVTLPESFTRYRGRIDLDEITVRYGRIDGEGEEIVVDEVRWDDVVFSGANDLSEDLDKIEIFLAEDIPADKSITISFNKVKNPSRSLMLRTNLQVFPRGQELPTYVGTWEMLVAYDIRE</sequence>
<dbReference type="RefSeq" id="WP_215618012.1">
    <property type="nucleotide sequence ID" value="NZ_JADOER010000005.1"/>
</dbReference>
<gene>
    <name evidence="2" type="ORF">IXB28_07830</name>
</gene>
<protein>
    <submittedName>
        <fullName evidence="2">DUF2808 domain-containing protein</fullName>
    </submittedName>
</protein>
<proteinExistence type="predicted"/>
<accession>A0ABS5Y2S9</accession>
<feature type="signal peptide" evidence="1">
    <location>
        <begin position="1"/>
        <end position="22"/>
    </location>
</feature>
<keyword evidence="1" id="KW-0732">Signal</keyword>
<feature type="chain" id="PRO_5046189504" evidence="1">
    <location>
        <begin position="23"/>
        <end position="203"/>
    </location>
</feature>
<dbReference type="EMBL" id="JADOER010000005">
    <property type="protein sequence ID" value="MBT9312111.1"/>
    <property type="molecule type" value="Genomic_DNA"/>
</dbReference>
<dbReference type="Proteomes" id="UP001196661">
    <property type="component" value="Unassembled WGS sequence"/>
</dbReference>